<organism evidence="2 3">
    <name type="scientific">Marasmius oreades</name>
    <name type="common">fairy-ring Marasmius</name>
    <dbReference type="NCBI Taxonomy" id="181124"/>
    <lineage>
        <taxon>Eukaryota</taxon>
        <taxon>Fungi</taxon>
        <taxon>Dikarya</taxon>
        <taxon>Basidiomycota</taxon>
        <taxon>Agaricomycotina</taxon>
        <taxon>Agaricomycetes</taxon>
        <taxon>Agaricomycetidae</taxon>
        <taxon>Agaricales</taxon>
        <taxon>Marasmiineae</taxon>
        <taxon>Marasmiaceae</taxon>
        <taxon>Marasmius</taxon>
    </lineage>
</organism>
<dbReference type="InterPro" id="IPR019317">
    <property type="entry name" value="BRI3"/>
</dbReference>
<evidence type="ECO:0000256" key="1">
    <source>
        <dbReference type="SAM" id="MobiDB-lite"/>
    </source>
</evidence>
<keyword evidence="3" id="KW-1185">Reference proteome</keyword>
<dbReference type="RefSeq" id="XP_043005672.1">
    <property type="nucleotide sequence ID" value="XM_043155890.1"/>
</dbReference>
<gene>
    <name evidence="2" type="ORF">E1B28_010904</name>
</gene>
<dbReference type="AlphaFoldDB" id="A0A9P7RT59"/>
<comment type="caution">
    <text evidence="2">The sequence shown here is derived from an EMBL/GenBank/DDBJ whole genome shotgun (WGS) entry which is preliminary data.</text>
</comment>
<dbReference type="Proteomes" id="UP001049176">
    <property type="component" value="Chromosome 7"/>
</dbReference>
<evidence type="ECO:0008006" key="4">
    <source>
        <dbReference type="Google" id="ProtNLM"/>
    </source>
</evidence>
<dbReference type="Pfam" id="PF10164">
    <property type="entry name" value="BRI3"/>
    <property type="match status" value="1"/>
</dbReference>
<dbReference type="EMBL" id="CM032187">
    <property type="protein sequence ID" value="KAG7089202.1"/>
    <property type="molecule type" value="Genomic_DNA"/>
</dbReference>
<proteinExistence type="predicted"/>
<feature type="region of interest" description="Disordered" evidence="1">
    <location>
        <begin position="1"/>
        <end position="88"/>
    </location>
</feature>
<feature type="compositionally biased region" description="Polar residues" evidence="1">
    <location>
        <begin position="1"/>
        <end position="15"/>
    </location>
</feature>
<name>A0A9P7RT59_9AGAR</name>
<accession>A0A9P7RT59</accession>
<protein>
    <recommendedName>
        <fullName evidence="4">Brain protein I3</fullName>
    </recommendedName>
</protein>
<dbReference type="KEGG" id="more:E1B28_010904"/>
<dbReference type="OrthoDB" id="2564984at2759"/>
<feature type="compositionally biased region" description="Low complexity" evidence="1">
    <location>
        <begin position="54"/>
        <end position="66"/>
    </location>
</feature>
<dbReference type="GeneID" id="66079979"/>
<sequence>MITMDSKQQQSQQASGPHEREAPPPQYVEAGRNAPPSGTSSSPAQDRPYPPSQQPSNVPPSHSNHSLGAMRAQPPPQTMSGQEKTAAQIGEEYRAALYAECAQGRHAPTTRYGPCGIITAILCFPCGLICLFTDTERKCDRCGISLTR</sequence>
<evidence type="ECO:0000313" key="3">
    <source>
        <dbReference type="Proteomes" id="UP001049176"/>
    </source>
</evidence>
<reference evidence="2" key="1">
    <citation type="journal article" date="2021" name="Genome Biol. Evol.">
        <title>The assembled and annotated genome of the fairy-ring fungus Marasmius oreades.</title>
        <authorList>
            <person name="Hiltunen M."/>
            <person name="Ament-Velasquez S.L."/>
            <person name="Johannesson H."/>
        </authorList>
    </citation>
    <scope>NUCLEOTIDE SEQUENCE</scope>
    <source>
        <strain evidence="2">03SP1</strain>
    </source>
</reference>
<evidence type="ECO:0000313" key="2">
    <source>
        <dbReference type="EMBL" id="KAG7089202.1"/>
    </source>
</evidence>